<evidence type="ECO:0000256" key="1">
    <source>
        <dbReference type="ARBA" id="ARBA00023015"/>
    </source>
</evidence>
<dbReference type="GO" id="GO:0043565">
    <property type="term" value="F:sequence-specific DNA binding"/>
    <property type="evidence" value="ECO:0007669"/>
    <property type="project" value="InterPro"/>
</dbReference>
<protein>
    <submittedName>
        <fullName evidence="5">Helix-turn-helix domain-containing protein</fullName>
    </submittedName>
</protein>
<keyword evidence="3" id="KW-0804">Transcription</keyword>
<keyword evidence="1" id="KW-0805">Transcription regulation</keyword>
<dbReference type="OrthoDB" id="2585681at2"/>
<evidence type="ECO:0000256" key="3">
    <source>
        <dbReference type="ARBA" id="ARBA00023163"/>
    </source>
</evidence>
<dbReference type="Gene3D" id="1.10.10.60">
    <property type="entry name" value="Homeodomain-like"/>
    <property type="match status" value="1"/>
</dbReference>
<name>A0A4R0NAP2_9SPHI</name>
<dbReference type="EMBL" id="SJSN01000036">
    <property type="protein sequence ID" value="TCC97331.1"/>
    <property type="molecule type" value="Genomic_DNA"/>
</dbReference>
<dbReference type="InterPro" id="IPR009057">
    <property type="entry name" value="Homeodomain-like_sf"/>
</dbReference>
<gene>
    <name evidence="5" type="ORF">EZ449_22060</name>
</gene>
<dbReference type="InterPro" id="IPR020449">
    <property type="entry name" value="Tscrpt_reg_AraC-type_HTH"/>
</dbReference>
<proteinExistence type="predicted"/>
<comment type="caution">
    <text evidence="5">The sequence shown here is derived from an EMBL/GenBank/DDBJ whole genome shotgun (WGS) entry which is preliminary data.</text>
</comment>
<organism evidence="5 6">
    <name type="scientific">Pedobacter frigidisoli</name>
    <dbReference type="NCBI Taxonomy" id="2530455"/>
    <lineage>
        <taxon>Bacteria</taxon>
        <taxon>Pseudomonadati</taxon>
        <taxon>Bacteroidota</taxon>
        <taxon>Sphingobacteriia</taxon>
        <taxon>Sphingobacteriales</taxon>
        <taxon>Sphingobacteriaceae</taxon>
        <taxon>Pedobacter</taxon>
    </lineage>
</organism>
<dbReference type="PANTHER" id="PTHR43280:SF32">
    <property type="entry name" value="TRANSCRIPTIONAL REGULATORY PROTEIN"/>
    <property type="match status" value="1"/>
</dbReference>
<dbReference type="PRINTS" id="PR00032">
    <property type="entry name" value="HTHARAC"/>
</dbReference>
<reference evidence="5 6" key="1">
    <citation type="submission" date="2019-02" db="EMBL/GenBank/DDBJ databases">
        <title>Pedobacter sp. RP-3-11 sp. nov., isolated from Arctic soil.</title>
        <authorList>
            <person name="Dahal R.H."/>
        </authorList>
    </citation>
    <scope>NUCLEOTIDE SEQUENCE [LARGE SCALE GENOMIC DNA]</scope>
    <source>
        <strain evidence="5 6">RP-3-11</strain>
    </source>
</reference>
<dbReference type="Proteomes" id="UP000291485">
    <property type="component" value="Unassembled WGS sequence"/>
</dbReference>
<evidence type="ECO:0000256" key="2">
    <source>
        <dbReference type="ARBA" id="ARBA00023125"/>
    </source>
</evidence>
<sequence length="272" mass="32526">MLSHPIDFDKLIIYNLHSCPEQYLQGSGREEYFEMIWFSYKDSAYEDQITNKQYAYLIPPFRSAQVDTNDMNGYLISFKREYLEEDDKEYALEVFKLFNMQGQYSIIPLDSDVSMRFKHLFSLLIDEYQNPKGTYLVLKSLLKVFLLNLIRLNQDAFLIQDTNQKRVYEFIVLMEKYYKTERKASFYCNKLGLGEKRLNQILKEKMNKSLTQLLHIRLIVEAKRKLIKSDQTIKEIAYDLNFEDRGYFTRFFKKLTGQTPKDFKNGLLPDRL</sequence>
<dbReference type="PANTHER" id="PTHR43280">
    <property type="entry name" value="ARAC-FAMILY TRANSCRIPTIONAL REGULATOR"/>
    <property type="match status" value="1"/>
</dbReference>
<dbReference type="Pfam" id="PF12833">
    <property type="entry name" value="HTH_18"/>
    <property type="match status" value="1"/>
</dbReference>
<evidence type="ECO:0000313" key="6">
    <source>
        <dbReference type="Proteomes" id="UP000291485"/>
    </source>
</evidence>
<dbReference type="SUPFAM" id="SSF46689">
    <property type="entry name" value="Homeodomain-like"/>
    <property type="match status" value="1"/>
</dbReference>
<dbReference type="RefSeq" id="WP_131563000.1">
    <property type="nucleotide sequence ID" value="NZ_SJSN01000036.1"/>
</dbReference>
<evidence type="ECO:0000313" key="5">
    <source>
        <dbReference type="EMBL" id="TCC97331.1"/>
    </source>
</evidence>
<dbReference type="InterPro" id="IPR018060">
    <property type="entry name" value="HTH_AraC"/>
</dbReference>
<dbReference type="GO" id="GO:0003700">
    <property type="term" value="F:DNA-binding transcription factor activity"/>
    <property type="evidence" value="ECO:0007669"/>
    <property type="project" value="InterPro"/>
</dbReference>
<keyword evidence="6" id="KW-1185">Reference proteome</keyword>
<accession>A0A4R0NAP2</accession>
<evidence type="ECO:0000259" key="4">
    <source>
        <dbReference type="PROSITE" id="PS01124"/>
    </source>
</evidence>
<keyword evidence="2" id="KW-0238">DNA-binding</keyword>
<dbReference type="AlphaFoldDB" id="A0A4R0NAP2"/>
<feature type="domain" description="HTH araC/xylS-type" evidence="4">
    <location>
        <begin position="168"/>
        <end position="266"/>
    </location>
</feature>
<dbReference type="PROSITE" id="PS01124">
    <property type="entry name" value="HTH_ARAC_FAMILY_2"/>
    <property type="match status" value="1"/>
</dbReference>
<dbReference type="SMART" id="SM00342">
    <property type="entry name" value="HTH_ARAC"/>
    <property type="match status" value="1"/>
</dbReference>